<dbReference type="InterPro" id="IPR036849">
    <property type="entry name" value="Enolase-like_C_sf"/>
</dbReference>
<keyword evidence="9 12" id="KW-0324">Glycolysis</keyword>
<dbReference type="UniPathway" id="UPA00109">
    <property type="reaction ID" value="UER00187"/>
</dbReference>
<evidence type="ECO:0000256" key="12">
    <source>
        <dbReference type="HAMAP-Rule" id="MF_00318"/>
    </source>
</evidence>
<dbReference type="KEGG" id="bak:BAKON_420"/>
<evidence type="ECO:0000256" key="1">
    <source>
        <dbReference type="ARBA" id="ARBA00005031"/>
    </source>
</evidence>
<comment type="function">
    <text evidence="11 12">Catalyzes the reversible conversion of 2-phosphoglycerate (2-PG) into phosphoenolpyruvate (PEP). It is essential for the degradation of carbohydrates via glycolysis.</text>
</comment>
<reference evidence="18 19" key="1">
    <citation type="journal article" date="2011" name="PLoS Genet.">
        <title>Sequence conservation and functional constraint on intergenic spacers in reduced genomes of the obligate symbiont buchnera.</title>
        <authorList>
            <person name="Degnan P.H."/>
            <person name="Ochman H."/>
            <person name="Moran N.A."/>
        </authorList>
    </citation>
    <scope>NUCLEOTIDE SEQUENCE [LARGE SCALE GENOMIC DNA]</scope>
    <source>
        <strain evidence="18 19">Ak</strain>
    </source>
</reference>
<dbReference type="GO" id="GO:0009986">
    <property type="term" value="C:cell surface"/>
    <property type="evidence" value="ECO:0007669"/>
    <property type="project" value="UniProtKB-SubCell"/>
</dbReference>
<keyword evidence="5 12" id="KW-0963">Cytoplasm</keyword>
<dbReference type="InterPro" id="IPR020810">
    <property type="entry name" value="Enolase_C"/>
</dbReference>
<keyword evidence="6 12" id="KW-0964">Secreted</keyword>
<keyword evidence="7 12" id="KW-0479">Metal-binding</keyword>
<comment type="pathway">
    <text evidence="1 12">Carbohydrate degradation; glycolysis; pyruvate from D-glyceraldehyde 3-phosphate: step 4/5.</text>
</comment>
<feature type="binding site" evidence="12 15">
    <location>
        <position position="246"/>
    </location>
    <ligand>
        <name>Mg(2+)</name>
        <dbReference type="ChEBI" id="CHEBI:18420"/>
    </ligand>
</feature>
<feature type="active site" description="Proton acceptor" evidence="12 13">
    <location>
        <position position="343"/>
    </location>
</feature>
<comment type="cofactor">
    <cofactor evidence="15">
        <name>Mg(2+)</name>
        <dbReference type="ChEBI" id="CHEBI:18420"/>
    </cofactor>
    <text evidence="15">Mg(2+) is required for catalysis and for stabilizing the dimer.</text>
</comment>
<dbReference type="Pfam" id="PF03952">
    <property type="entry name" value="Enolase_N"/>
    <property type="match status" value="1"/>
</dbReference>
<dbReference type="InterPro" id="IPR029017">
    <property type="entry name" value="Enolase-like_N"/>
</dbReference>
<dbReference type="Gene3D" id="3.30.390.10">
    <property type="entry name" value="Enolase-like, N-terminal domain"/>
    <property type="match status" value="1"/>
</dbReference>
<evidence type="ECO:0000313" key="19">
    <source>
        <dbReference type="Proteomes" id="UP000001269"/>
    </source>
</evidence>
<feature type="binding site" evidence="14">
    <location>
        <position position="168"/>
    </location>
    <ligand>
        <name>substrate</name>
    </ligand>
</feature>
<feature type="domain" description="Enolase N-terminal" evidence="17">
    <location>
        <begin position="4"/>
        <end position="134"/>
    </location>
</feature>
<dbReference type="STRING" id="1005090.BAKON_420"/>
<feature type="binding site" evidence="12">
    <location>
        <position position="394"/>
    </location>
    <ligand>
        <name>(2R)-2-phosphoglycerate</name>
        <dbReference type="ChEBI" id="CHEBI:58289"/>
    </ligand>
</feature>
<evidence type="ECO:0000256" key="3">
    <source>
        <dbReference type="ARBA" id="ARBA00012058"/>
    </source>
</evidence>
<dbReference type="PANTHER" id="PTHR11902:SF1">
    <property type="entry name" value="ENOLASE"/>
    <property type="match status" value="1"/>
</dbReference>
<dbReference type="PRINTS" id="PR00148">
    <property type="entry name" value="ENOLASE"/>
</dbReference>
<feature type="binding site" evidence="12">
    <location>
        <position position="167"/>
    </location>
    <ligand>
        <name>(2R)-2-phosphoglycerate</name>
        <dbReference type="ChEBI" id="CHEBI:58289"/>
    </ligand>
</feature>
<evidence type="ECO:0000256" key="4">
    <source>
        <dbReference type="ARBA" id="ARBA00017068"/>
    </source>
</evidence>
<protein>
    <recommendedName>
        <fullName evidence="4 12">Enolase</fullName>
        <ecNumber evidence="3 12">4.2.1.11</ecNumber>
    </recommendedName>
    <alternativeName>
        <fullName evidence="12">2-phospho-D-glycerate hydro-lyase</fullName>
    </alternativeName>
    <alternativeName>
        <fullName evidence="12">2-phosphoglycerate dehydratase</fullName>
    </alternativeName>
</protein>
<dbReference type="InterPro" id="IPR000941">
    <property type="entry name" value="Enolase"/>
</dbReference>
<comment type="subunit">
    <text evidence="12">Component of the RNA degradosome, a multiprotein complex involved in RNA processing and mRNA degradation.</text>
</comment>
<evidence type="ECO:0000256" key="11">
    <source>
        <dbReference type="ARBA" id="ARBA00045763"/>
    </source>
</evidence>
<dbReference type="SUPFAM" id="SSF54826">
    <property type="entry name" value="Enolase N-terminal domain-like"/>
    <property type="match status" value="1"/>
</dbReference>
<keyword evidence="18" id="KW-0670">Pyruvate</keyword>
<feature type="binding site" evidence="12">
    <location>
        <position position="343"/>
    </location>
    <ligand>
        <name>(2R)-2-phosphoglycerate</name>
        <dbReference type="ChEBI" id="CHEBI:58289"/>
    </ligand>
</feature>
<evidence type="ECO:0000259" key="17">
    <source>
        <dbReference type="SMART" id="SM01193"/>
    </source>
</evidence>
<evidence type="ECO:0000256" key="14">
    <source>
        <dbReference type="PIRSR" id="PIRSR001400-2"/>
    </source>
</evidence>
<feature type="binding site" evidence="12 15">
    <location>
        <position position="318"/>
    </location>
    <ligand>
        <name>Mg(2+)</name>
        <dbReference type="ChEBI" id="CHEBI:18420"/>
    </ligand>
</feature>
<dbReference type="GO" id="GO:0004634">
    <property type="term" value="F:phosphopyruvate hydratase activity"/>
    <property type="evidence" value="ECO:0007669"/>
    <property type="project" value="UniProtKB-UniRule"/>
</dbReference>
<dbReference type="GO" id="GO:0000287">
    <property type="term" value="F:magnesium ion binding"/>
    <property type="evidence" value="ECO:0007669"/>
    <property type="project" value="UniProtKB-UniRule"/>
</dbReference>
<dbReference type="PANTHER" id="PTHR11902">
    <property type="entry name" value="ENOLASE"/>
    <property type="match status" value="1"/>
</dbReference>
<dbReference type="GO" id="GO:0000015">
    <property type="term" value="C:phosphopyruvate hydratase complex"/>
    <property type="evidence" value="ECO:0007669"/>
    <property type="project" value="InterPro"/>
</dbReference>
<evidence type="ECO:0000313" key="18">
    <source>
        <dbReference type="EMBL" id="AEO08755.1"/>
    </source>
</evidence>
<dbReference type="EMBL" id="CP002645">
    <property type="protein sequence ID" value="AEO08755.1"/>
    <property type="molecule type" value="Genomic_DNA"/>
</dbReference>
<dbReference type="GO" id="GO:0005576">
    <property type="term" value="C:extracellular region"/>
    <property type="evidence" value="ECO:0007669"/>
    <property type="project" value="UniProtKB-SubCell"/>
</dbReference>
<dbReference type="FunFam" id="3.20.20.120:FF:000001">
    <property type="entry name" value="Enolase"/>
    <property type="match status" value="1"/>
</dbReference>
<evidence type="ECO:0000256" key="8">
    <source>
        <dbReference type="ARBA" id="ARBA00022842"/>
    </source>
</evidence>
<feature type="active site" description="Proton donor" evidence="12 13">
    <location>
        <position position="209"/>
    </location>
</feature>
<dbReference type="PATRIC" id="fig|1005090.4.peg.408"/>
<name>G2LNB7_9GAMM</name>
<feature type="binding site" evidence="14">
    <location>
        <position position="318"/>
    </location>
    <ligand>
        <name>substrate</name>
    </ligand>
</feature>
<keyword evidence="10 12" id="KW-0456">Lyase</keyword>
<evidence type="ECO:0000256" key="7">
    <source>
        <dbReference type="ARBA" id="ARBA00022723"/>
    </source>
</evidence>
<dbReference type="HOGENOM" id="CLU_031223_2_1_6"/>
<organism evidence="18 19">
    <name type="scientific">Buchnera aphidicola str. Ak</name>
    <name type="common">Acyrthosiphon kondoi</name>
    <dbReference type="NCBI Taxonomy" id="1005090"/>
    <lineage>
        <taxon>Bacteria</taxon>
        <taxon>Pseudomonadati</taxon>
        <taxon>Pseudomonadota</taxon>
        <taxon>Gammaproteobacteria</taxon>
        <taxon>Enterobacterales</taxon>
        <taxon>Erwiniaceae</taxon>
        <taxon>Buchnera</taxon>
    </lineage>
</organism>
<dbReference type="NCBIfam" id="TIGR01060">
    <property type="entry name" value="eno"/>
    <property type="match status" value="1"/>
</dbReference>
<evidence type="ECO:0000256" key="15">
    <source>
        <dbReference type="PIRSR" id="PIRSR001400-3"/>
    </source>
</evidence>
<feature type="binding site" evidence="14">
    <location>
        <position position="159"/>
    </location>
    <ligand>
        <name>substrate</name>
    </ligand>
</feature>
<dbReference type="SFLD" id="SFLDS00001">
    <property type="entry name" value="Enolase"/>
    <property type="match status" value="1"/>
</dbReference>
<accession>G2LNB7</accession>
<dbReference type="SMART" id="SM01192">
    <property type="entry name" value="Enolase_C"/>
    <property type="match status" value="1"/>
</dbReference>
<dbReference type="CDD" id="cd03313">
    <property type="entry name" value="enolase"/>
    <property type="match status" value="1"/>
</dbReference>
<dbReference type="Proteomes" id="UP000001269">
    <property type="component" value="Chromosome"/>
</dbReference>
<evidence type="ECO:0000256" key="9">
    <source>
        <dbReference type="ARBA" id="ARBA00023152"/>
    </source>
</evidence>
<keyword evidence="8 12" id="KW-0460">Magnesium</keyword>
<dbReference type="InterPro" id="IPR020809">
    <property type="entry name" value="Enolase_CS"/>
</dbReference>
<feature type="domain" description="Enolase C-terminal TIM barrel" evidence="16">
    <location>
        <begin position="143"/>
        <end position="432"/>
    </location>
</feature>
<dbReference type="FunFam" id="3.30.390.10:FF:000001">
    <property type="entry name" value="Enolase"/>
    <property type="match status" value="1"/>
</dbReference>
<dbReference type="eggNOG" id="COG0148">
    <property type="taxonomic scope" value="Bacteria"/>
</dbReference>
<dbReference type="SFLD" id="SFLDF00002">
    <property type="entry name" value="enolase"/>
    <property type="match status" value="1"/>
</dbReference>
<sequence>MSKIIKVIAREIIDSRGNPTVESEVHLEGGFVGMAASPSGASTGSLEALELRDQDKNRFTGKGVKKAVSLINEKISSVLKNKNAKNQNDIDHIMINLDGTINKSKLGANAILSVSLAVAKAAAASKGMPLYQHIAEINNTPGIFSMPLPMINIINGGKHANNNIDIQEFMIQPISAKTIKEAIRMGCEIFHALGQLLKEKGMSTTVGDEGGYAPNLKSNEEALNIIQDAIYRTKYKLGRDIRLAIDCAASELYDKNKKQYQLKGENIYFSSEEFTHYLEKLSKKYPIVSIEDGQDESDWEGFLYQTKILGRKMQLVGDDLFVTNANILKKGIEKGIANSILIKLNQIGTLTETLEAIKIAKKANYSVIISHRSGETEDASIADLSVGTASGQIKTGSMSRSDRTAKYNQLIRIEENLGKKNAPFYGLKEIKSASSFTYKK</sequence>
<feature type="binding site" evidence="12">
    <location>
        <position position="372"/>
    </location>
    <ligand>
        <name>(2R)-2-phosphoglycerate</name>
        <dbReference type="ChEBI" id="CHEBI:58289"/>
    </ligand>
</feature>
<dbReference type="PIRSF" id="PIRSF001400">
    <property type="entry name" value="Enolase"/>
    <property type="match status" value="1"/>
</dbReference>
<dbReference type="OrthoDB" id="9804716at2"/>
<proteinExistence type="inferred from homology"/>
<evidence type="ECO:0000256" key="6">
    <source>
        <dbReference type="ARBA" id="ARBA00022525"/>
    </source>
</evidence>
<dbReference type="GO" id="GO:0006096">
    <property type="term" value="P:glycolytic process"/>
    <property type="evidence" value="ECO:0007669"/>
    <property type="project" value="UniProtKB-UniRule"/>
</dbReference>
<feature type="binding site" evidence="14">
    <location>
        <begin position="370"/>
        <end position="373"/>
    </location>
    <ligand>
        <name>substrate</name>
    </ligand>
</feature>
<dbReference type="SUPFAM" id="SSF51604">
    <property type="entry name" value="Enolase C-terminal domain-like"/>
    <property type="match status" value="1"/>
</dbReference>
<evidence type="ECO:0000256" key="5">
    <source>
        <dbReference type="ARBA" id="ARBA00022490"/>
    </source>
</evidence>
<gene>
    <name evidence="12 18" type="primary">eno</name>
    <name evidence="18" type="ORF">BAKON_420</name>
</gene>
<dbReference type="Gene3D" id="3.20.20.120">
    <property type="entry name" value="Enolase-like C-terminal domain"/>
    <property type="match status" value="1"/>
</dbReference>
<comment type="cofactor">
    <cofactor evidence="12">
        <name>Mg(2+)</name>
        <dbReference type="ChEBI" id="CHEBI:18420"/>
    </cofactor>
    <text evidence="12">Binds a second Mg(2+) ion via substrate during catalysis.</text>
</comment>
<dbReference type="Pfam" id="PF00113">
    <property type="entry name" value="Enolase_C"/>
    <property type="match status" value="1"/>
</dbReference>
<dbReference type="SMART" id="SM01193">
    <property type="entry name" value="Enolase_N"/>
    <property type="match status" value="1"/>
</dbReference>
<evidence type="ECO:0000256" key="10">
    <source>
        <dbReference type="ARBA" id="ARBA00023239"/>
    </source>
</evidence>
<evidence type="ECO:0000256" key="13">
    <source>
        <dbReference type="PIRSR" id="PIRSR001400-1"/>
    </source>
</evidence>
<dbReference type="InterPro" id="IPR020811">
    <property type="entry name" value="Enolase_N"/>
</dbReference>
<dbReference type="PROSITE" id="PS00164">
    <property type="entry name" value="ENOLASE"/>
    <property type="match status" value="1"/>
</dbReference>
<feature type="binding site" evidence="12 15">
    <location>
        <position position="291"/>
    </location>
    <ligand>
        <name>Mg(2+)</name>
        <dbReference type="ChEBI" id="CHEBI:18420"/>
    </ligand>
</feature>
<dbReference type="AlphaFoldDB" id="G2LNB7"/>
<feature type="binding site" evidence="14">
    <location>
        <position position="394"/>
    </location>
    <ligand>
        <name>substrate</name>
    </ligand>
</feature>
<dbReference type="RefSeq" id="WP_014499555.1">
    <property type="nucleotide sequence ID" value="NC_017256.1"/>
</dbReference>
<dbReference type="EC" id="4.2.1.11" evidence="3 12"/>
<feature type="binding site" evidence="14">
    <location>
        <position position="291"/>
    </location>
    <ligand>
        <name>substrate</name>
    </ligand>
</feature>
<comment type="catalytic activity">
    <reaction evidence="12">
        <text>(2R)-2-phosphoglycerate = phosphoenolpyruvate + H2O</text>
        <dbReference type="Rhea" id="RHEA:10164"/>
        <dbReference type="ChEBI" id="CHEBI:15377"/>
        <dbReference type="ChEBI" id="CHEBI:58289"/>
        <dbReference type="ChEBI" id="CHEBI:58702"/>
        <dbReference type="EC" id="4.2.1.11"/>
    </reaction>
</comment>
<evidence type="ECO:0000256" key="2">
    <source>
        <dbReference type="ARBA" id="ARBA00009604"/>
    </source>
</evidence>
<dbReference type="HAMAP" id="MF_00318">
    <property type="entry name" value="Enolase"/>
    <property type="match status" value="1"/>
</dbReference>
<dbReference type="SFLD" id="SFLDG00178">
    <property type="entry name" value="enolase"/>
    <property type="match status" value="1"/>
</dbReference>
<feature type="binding site" evidence="12">
    <location>
        <position position="373"/>
    </location>
    <ligand>
        <name>(2R)-2-phosphoglycerate</name>
        <dbReference type="ChEBI" id="CHEBI:58289"/>
    </ligand>
</feature>
<evidence type="ECO:0000259" key="16">
    <source>
        <dbReference type="SMART" id="SM01192"/>
    </source>
</evidence>
<comment type="similarity">
    <text evidence="2 12">Belongs to the enolase family.</text>
</comment>
<comment type="subcellular location">
    <subcellularLocation>
        <location evidence="12">Cytoplasm</location>
    </subcellularLocation>
    <subcellularLocation>
        <location evidence="12">Secreted</location>
    </subcellularLocation>
    <subcellularLocation>
        <location evidence="12">Cell surface</location>
    </subcellularLocation>
    <text evidence="12">Fractions of enolase are present in both the cytoplasm and on the cell surface.</text>
</comment>